<comment type="caution">
    <text evidence="2">The sequence shown here is derived from an EMBL/GenBank/DDBJ whole genome shotgun (WGS) entry which is preliminary data.</text>
</comment>
<reference evidence="2 3" key="1">
    <citation type="journal article" date="2011" name="Genome Biol.">
        <title>Comparative genome sequence analysis underscores mycoparasitism as the ancestral life style of Trichoderma.</title>
        <authorList>
            <person name="Kubicek C.P."/>
            <person name="Herrera-Estrella A."/>
            <person name="Seidl-Seiboth V."/>
            <person name="Martinez D.A."/>
            <person name="Druzhinina I.S."/>
            <person name="Thon M."/>
            <person name="Zeilinger S."/>
            <person name="Casas-Flores S."/>
            <person name="Horwitz B.A."/>
            <person name="Mukherjee P.K."/>
            <person name="Mukherjee M."/>
            <person name="Kredics L."/>
            <person name="Alcaraz L.D."/>
            <person name="Aerts A."/>
            <person name="Antal Z."/>
            <person name="Atanasova L."/>
            <person name="Cervantes-Badillo M.G."/>
            <person name="Challacombe J."/>
            <person name="Chertkov O."/>
            <person name="McCluskey K."/>
            <person name="Coulpier F."/>
            <person name="Deshpande N."/>
            <person name="von Doehren H."/>
            <person name="Ebbole D.J."/>
            <person name="Esquivel-Naranjo E.U."/>
            <person name="Fekete E."/>
            <person name="Flipphi M."/>
            <person name="Glaser F."/>
            <person name="Gomez-Rodriguez E.Y."/>
            <person name="Gruber S."/>
            <person name="Han C."/>
            <person name="Henrissat B."/>
            <person name="Hermosa R."/>
            <person name="Hernandez-Onate M."/>
            <person name="Karaffa L."/>
            <person name="Kosti I."/>
            <person name="Le Crom S."/>
            <person name="Lindquist E."/>
            <person name="Lucas S."/>
            <person name="Luebeck M."/>
            <person name="Luebeck P.S."/>
            <person name="Margeot A."/>
            <person name="Metz B."/>
            <person name="Misra M."/>
            <person name="Nevalainen H."/>
            <person name="Omann M."/>
            <person name="Packer N."/>
            <person name="Perrone G."/>
            <person name="Uresti-Rivera E.E."/>
            <person name="Salamov A."/>
            <person name="Schmoll M."/>
            <person name="Seiboth B."/>
            <person name="Shapiro H."/>
            <person name="Sukno S."/>
            <person name="Tamayo-Ramos J.A."/>
            <person name="Tisch D."/>
            <person name="Wiest A."/>
            <person name="Wilkinson H.H."/>
            <person name="Zhang M."/>
            <person name="Coutinho P.M."/>
            <person name="Kenerley C.M."/>
            <person name="Monte E."/>
            <person name="Baker S.E."/>
            <person name="Grigoriev I.V."/>
        </authorList>
    </citation>
    <scope>NUCLEOTIDE SEQUENCE [LARGE SCALE GENOMIC DNA]</scope>
    <source>
        <strain evidence="3">Gv29-8 / FGSC 10586</strain>
    </source>
</reference>
<gene>
    <name evidence="2" type="ORF">TRIVIDRAFT_56884</name>
</gene>
<proteinExistence type="predicted"/>
<evidence type="ECO:0000313" key="3">
    <source>
        <dbReference type="Proteomes" id="UP000007115"/>
    </source>
</evidence>
<dbReference type="AlphaFoldDB" id="G9N9K1"/>
<dbReference type="OMA" id="WKHAISF"/>
<dbReference type="InParanoid" id="G9N9K1"/>
<dbReference type="PANTHER" id="PTHR34693">
    <property type="entry name" value="PROTEIN PAR32"/>
    <property type="match status" value="1"/>
</dbReference>
<dbReference type="VEuPathDB" id="FungiDB:TRIVIDRAFT_56884"/>
<keyword evidence="3" id="KW-1185">Reference proteome</keyword>
<organism evidence="2 3">
    <name type="scientific">Hypocrea virens (strain Gv29-8 / FGSC 10586)</name>
    <name type="common">Gliocladium virens</name>
    <name type="synonym">Trichoderma virens</name>
    <dbReference type="NCBI Taxonomy" id="413071"/>
    <lineage>
        <taxon>Eukaryota</taxon>
        <taxon>Fungi</taxon>
        <taxon>Dikarya</taxon>
        <taxon>Ascomycota</taxon>
        <taxon>Pezizomycotina</taxon>
        <taxon>Sordariomycetes</taxon>
        <taxon>Hypocreomycetidae</taxon>
        <taxon>Hypocreales</taxon>
        <taxon>Hypocreaceae</taxon>
        <taxon>Trichoderma</taxon>
    </lineage>
</organism>
<feature type="compositionally biased region" description="Basic and acidic residues" evidence="1">
    <location>
        <begin position="118"/>
        <end position="139"/>
    </location>
</feature>
<dbReference type="GeneID" id="25795655"/>
<evidence type="ECO:0000256" key="1">
    <source>
        <dbReference type="SAM" id="MobiDB-lite"/>
    </source>
</evidence>
<dbReference type="Pfam" id="PF12223">
    <property type="entry name" value="DUF3602"/>
    <property type="match status" value="1"/>
</dbReference>
<dbReference type="PANTHER" id="PTHR34693:SF1">
    <property type="entry name" value="PROTEIN PAR32"/>
    <property type="match status" value="1"/>
</dbReference>
<dbReference type="EMBL" id="ABDF02000090">
    <property type="protein sequence ID" value="EHK16620.1"/>
    <property type="molecule type" value="Genomic_DNA"/>
</dbReference>
<accession>G9N9K1</accession>
<feature type="region of interest" description="Disordered" evidence="1">
    <location>
        <begin position="43"/>
        <end position="161"/>
    </location>
</feature>
<evidence type="ECO:0000313" key="2">
    <source>
        <dbReference type="EMBL" id="EHK16620.1"/>
    </source>
</evidence>
<dbReference type="OrthoDB" id="4159136at2759"/>
<dbReference type="eggNOG" id="ENOG502SD3B">
    <property type="taxonomic scope" value="Eukaryota"/>
</dbReference>
<feature type="region of interest" description="Disordered" evidence="1">
    <location>
        <begin position="1"/>
        <end position="28"/>
    </location>
</feature>
<sequence>MPQEQDVFRKVGRGGAGNYVSSKQADEATKDLEAQQLKAIVAAASSPSADPSQGPARAGRGGAGNFIDPAYAAQNQGQLAGETGAAVASSLKKNPQPHRAGWSGRGGAGNFNWETAAEEERRQDDESRAELDRKIKEAVEGALKMPEKAHHHLVKEDEEQG</sequence>
<feature type="compositionally biased region" description="Low complexity" evidence="1">
    <location>
        <begin position="43"/>
        <end position="58"/>
    </location>
</feature>
<dbReference type="RefSeq" id="XP_013950823.1">
    <property type="nucleotide sequence ID" value="XM_014095348.1"/>
</dbReference>
<name>G9N9K1_HYPVG</name>
<dbReference type="InterPro" id="IPR022024">
    <property type="entry name" value="DUF3602"/>
</dbReference>
<dbReference type="InterPro" id="IPR053203">
    <property type="entry name" value="Cisplatin_resist-associated"/>
</dbReference>
<protein>
    <submittedName>
        <fullName evidence="2">Uncharacterized protein</fullName>
    </submittedName>
</protein>
<dbReference type="HOGENOM" id="CLU_112553_0_0_1"/>
<dbReference type="Proteomes" id="UP000007115">
    <property type="component" value="Unassembled WGS sequence"/>
</dbReference>